<dbReference type="PANTHER" id="PTHR11842">
    <property type="entry name" value="MITOTIC SPINDLE ASSEMBLY CHECKPOINT PROTEIN MAD2"/>
    <property type="match status" value="1"/>
</dbReference>
<evidence type="ECO:0000256" key="2">
    <source>
        <dbReference type="SAM" id="MobiDB-lite"/>
    </source>
</evidence>
<keyword evidence="3" id="KW-0812">Transmembrane</keyword>
<dbReference type="Proteomes" id="UP001172155">
    <property type="component" value="Unassembled WGS sequence"/>
</dbReference>
<comment type="similarity">
    <text evidence="1">Belongs to the MAD2 family.</text>
</comment>
<name>A0AA40EVT0_9PEZI</name>
<keyword evidence="3" id="KW-0472">Membrane</keyword>
<protein>
    <submittedName>
        <fullName evidence="5">DNA-binding protein</fullName>
    </submittedName>
</protein>
<organism evidence="5 6">
    <name type="scientific">Schizothecium vesticola</name>
    <dbReference type="NCBI Taxonomy" id="314040"/>
    <lineage>
        <taxon>Eukaryota</taxon>
        <taxon>Fungi</taxon>
        <taxon>Dikarya</taxon>
        <taxon>Ascomycota</taxon>
        <taxon>Pezizomycotina</taxon>
        <taxon>Sordariomycetes</taxon>
        <taxon>Sordariomycetidae</taxon>
        <taxon>Sordariales</taxon>
        <taxon>Schizotheciaceae</taxon>
        <taxon>Schizothecium</taxon>
    </lineage>
</organism>
<evidence type="ECO:0000259" key="4">
    <source>
        <dbReference type="PROSITE" id="PS50815"/>
    </source>
</evidence>
<feature type="transmembrane region" description="Helical" evidence="3">
    <location>
        <begin position="16"/>
        <end position="34"/>
    </location>
</feature>
<dbReference type="EMBL" id="JAUKUD010000004">
    <property type="protein sequence ID" value="KAK0746479.1"/>
    <property type="molecule type" value="Genomic_DNA"/>
</dbReference>
<dbReference type="GO" id="GO:0003677">
    <property type="term" value="F:DNA binding"/>
    <property type="evidence" value="ECO:0007669"/>
    <property type="project" value="UniProtKB-KW"/>
</dbReference>
<dbReference type="Pfam" id="PF02301">
    <property type="entry name" value="HORMA"/>
    <property type="match status" value="1"/>
</dbReference>
<feature type="domain" description="HORMA" evidence="4">
    <location>
        <begin position="14"/>
        <end position="256"/>
    </location>
</feature>
<dbReference type="AlphaFoldDB" id="A0AA40EVT0"/>
<evidence type="ECO:0000256" key="1">
    <source>
        <dbReference type="ARBA" id="ARBA00010348"/>
    </source>
</evidence>
<evidence type="ECO:0000313" key="5">
    <source>
        <dbReference type="EMBL" id="KAK0746479.1"/>
    </source>
</evidence>
<gene>
    <name evidence="5" type="ORF">B0T18DRAFT_489036</name>
</gene>
<proteinExistence type="inferred from homology"/>
<keyword evidence="3" id="KW-1133">Transmembrane helix</keyword>
<keyword evidence="6" id="KW-1185">Reference proteome</keyword>
<reference evidence="5" key="1">
    <citation type="submission" date="2023-06" db="EMBL/GenBank/DDBJ databases">
        <title>Genome-scale phylogeny and comparative genomics of the fungal order Sordariales.</title>
        <authorList>
            <consortium name="Lawrence Berkeley National Laboratory"/>
            <person name="Hensen N."/>
            <person name="Bonometti L."/>
            <person name="Westerberg I."/>
            <person name="Brannstrom I.O."/>
            <person name="Guillou S."/>
            <person name="Cros-Aarteil S."/>
            <person name="Calhoun S."/>
            <person name="Haridas S."/>
            <person name="Kuo A."/>
            <person name="Mondo S."/>
            <person name="Pangilinan J."/>
            <person name="Riley R."/>
            <person name="LaButti K."/>
            <person name="Andreopoulos B."/>
            <person name="Lipzen A."/>
            <person name="Chen C."/>
            <person name="Yanf M."/>
            <person name="Daum C."/>
            <person name="Ng V."/>
            <person name="Clum A."/>
            <person name="Steindorff A."/>
            <person name="Ohm R."/>
            <person name="Martin F."/>
            <person name="Silar P."/>
            <person name="Natvig D."/>
            <person name="Lalanne C."/>
            <person name="Gautier V."/>
            <person name="Ament-velasquez S.L."/>
            <person name="Kruys A."/>
            <person name="Hutchinson M.I."/>
            <person name="Powell A.J."/>
            <person name="Barry K."/>
            <person name="Miller A.N."/>
            <person name="Grigoriev I.V."/>
            <person name="Debuchy R."/>
            <person name="Gladieux P."/>
            <person name="Thoren M.H."/>
            <person name="Johannesson H."/>
        </authorList>
    </citation>
    <scope>NUCLEOTIDE SEQUENCE</scope>
    <source>
        <strain evidence="5">SMH3187-1</strain>
    </source>
</reference>
<accession>A0AA40EVT0</accession>
<evidence type="ECO:0000313" key="6">
    <source>
        <dbReference type="Proteomes" id="UP001172155"/>
    </source>
</evidence>
<dbReference type="InterPro" id="IPR036570">
    <property type="entry name" value="HORMA_dom_sf"/>
</dbReference>
<sequence>MPPCPTPLGRDQSHPLLSSFPAFLLVAIHNLLYYRGLYPRTTFLSTRAYNLPVHQSRHPAVCAWIRSAVDAITSQLARGAVARVAVVMHAPSSSSRAVLERWVFDTTSFPAWPASGIREPARVMAGFGRMQAKEARGEEGEERHGIDFFPAEAAEGVEQPPGTCAGRVSWPDVDEQLRGALRRMAHAAEGMRGLPEGCSFTVAVEMREEGEGPIGHPQAWIPSEPNLQPVSSTREMAGEDVGGVRTTPIRSVQAGPLFFECWLEEARAKFTGEDGNGNEEMEISGNSGFGLTLDPE</sequence>
<dbReference type="PROSITE" id="PS50815">
    <property type="entry name" value="HORMA"/>
    <property type="match status" value="1"/>
</dbReference>
<dbReference type="Gene3D" id="3.30.900.10">
    <property type="entry name" value="HORMA domain"/>
    <property type="match status" value="1"/>
</dbReference>
<comment type="caution">
    <text evidence="5">The sequence shown here is derived from an EMBL/GenBank/DDBJ whole genome shotgun (WGS) entry which is preliminary data.</text>
</comment>
<dbReference type="PANTHER" id="PTHR11842:SF10">
    <property type="entry name" value="MITOTIC SPINDLE ASSEMBLY CHECKPOINT PROTEIN MAD2B"/>
    <property type="match status" value="1"/>
</dbReference>
<dbReference type="GO" id="GO:0016035">
    <property type="term" value="C:zeta DNA polymerase complex"/>
    <property type="evidence" value="ECO:0007669"/>
    <property type="project" value="TreeGrafter"/>
</dbReference>
<evidence type="ECO:0000256" key="3">
    <source>
        <dbReference type="SAM" id="Phobius"/>
    </source>
</evidence>
<dbReference type="InterPro" id="IPR045091">
    <property type="entry name" value="Mad2-like"/>
</dbReference>
<dbReference type="SUPFAM" id="SSF56019">
    <property type="entry name" value="The spindle assembly checkpoint protein mad2"/>
    <property type="match status" value="1"/>
</dbReference>
<feature type="region of interest" description="Disordered" evidence="2">
    <location>
        <begin position="272"/>
        <end position="296"/>
    </location>
</feature>
<keyword evidence="5" id="KW-0238">DNA-binding</keyword>
<dbReference type="InterPro" id="IPR003511">
    <property type="entry name" value="HORMA_dom"/>
</dbReference>